<sequence>MQIIASRAHSPDFGGGPVRLRCKSSLAAHSEARHGALTMQIIASRAHSPDFGGEPARLRYNIAPLTGIGEVMEMNRVR</sequence>
<keyword evidence="2" id="KW-1185">Reference proteome</keyword>
<gene>
    <name evidence="1" type="ORF">H7C18_10305</name>
</gene>
<proteinExistence type="predicted"/>
<evidence type="ECO:0000313" key="2">
    <source>
        <dbReference type="Proteomes" id="UP000564644"/>
    </source>
</evidence>
<comment type="caution">
    <text evidence="1">The sequence shown here is derived from an EMBL/GenBank/DDBJ whole genome shotgun (WGS) entry which is preliminary data.</text>
</comment>
<organism evidence="1 2">
    <name type="scientific">Cohnella zeiphila</name>
    <dbReference type="NCBI Taxonomy" id="2761120"/>
    <lineage>
        <taxon>Bacteria</taxon>
        <taxon>Bacillati</taxon>
        <taxon>Bacillota</taxon>
        <taxon>Bacilli</taxon>
        <taxon>Bacillales</taxon>
        <taxon>Paenibacillaceae</taxon>
        <taxon>Cohnella</taxon>
    </lineage>
</organism>
<dbReference type="Proteomes" id="UP000564644">
    <property type="component" value="Unassembled WGS sequence"/>
</dbReference>
<dbReference type="AlphaFoldDB" id="A0A7X0SJV7"/>
<accession>A0A7X0SJV7</accession>
<dbReference type="EMBL" id="JACJVO010000010">
    <property type="protein sequence ID" value="MBB6731299.1"/>
    <property type="molecule type" value="Genomic_DNA"/>
</dbReference>
<name>A0A7X0SJV7_9BACL</name>
<reference evidence="1 2" key="1">
    <citation type="submission" date="2020-08" db="EMBL/GenBank/DDBJ databases">
        <title>Cohnella phylogeny.</title>
        <authorList>
            <person name="Dunlap C."/>
        </authorList>
    </citation>
    <scope>NUCLEOTIDE SEQUENCE [LARGE SCALE GENOMIC DNA]</scope>
    <source>
        <strain evidence="1 2">CBP 2801</strain>
    </source>
</reference>
<evidence type="ECO:0000313" key="1">
    <source>
        <dbReference type="EMBL" id="MBB6731299.1"/>
    </source>
</evidence>
<protein>
    <submittedName>
        <fullName evidence="1">Uncharacterized protein</fullName>
    </submittedName>
</protein>
<dbReference type="RefSeq" id="WP_185128965.1">
    <property type="nucleotide sequence ID" value="NZ_JACJVO010000010.1"/>
</dbReference>